<name>A0ABU0NFA5_9MOLU</name>
<dbReference type="InterPro" id="IPR011889">
    <property type="entry name" value="Liste_lipo_26"/>
</dbReference>
<proteinExistence type="predicted"/>
<organism evidence="2 3">
    <name type="scientific">Mycoplasma yeatsii</name>
    <dbReference type="NCBI Taxonomy" id="51365"/>
    <lineage>
        <taxon>Bacteria</taxon>
        <taxon>Bacillati</taxon>
        <taxon>Mycoplasmatota</taxon>
        <taxon>Mollicutes</taxon>
        <taxon>Mycoplasmataceae</taxon>
        <taxon>Mycoplasma</taxon>
    </lineage>
</organism>
<reference evidence="2" key="1">
    <citation type="submission" date="2023-07" db="EMBL/GenBank/DDBJ databases">
        <title>Genomic Encyclopedia of Type Strains, Phase IV (KMG-IV): sequencing the most valuable type-strain genomes for metagenomic binning, comparative biology and taxonomic classification.</title>
        <authorList>
            <person name="Goeker M."/>
        </authorList>
    </citation>
    <scope>NUCLEOTIDE SEQUENCE [LARGE SCALE GENOMIC DNA]</scope>
    <source>
        <strain evidence="2">DSM 22019</strain>
    </source>
</reference>
<feature type="signal peptide" evidence="1">
    <location>
        <begin position="1"/>
        <end position="22"/>
    </location>
</feature>
<dbReference type="NCBIfam" id="TIGR02167">
    <property type="entry name" value="Liste_lipo_26"/>
    <property type="match status" value="4"/>
</dbReference>
<feature type="chain" id="PRO_5046549701" evidence="1">
    <location>
        <begin position="23"/>
        <end position="538"/>
    </location>
</feature>
<dbReference type="PROSITE" id="PS51257">
    <property type="entry name" value="PROKAR_LIPOPROTEIN"/>
    <property type="match status" value="1"/>
</dbReference>
<sequence>MRISKKIISIAAISFACSSAGAGVGATTVLYTQSNKINLKQLIRNNNLGFIYQKEKEDEQLLRELIQNNLYLAIDYDKLDLIVNEQDNKVIIKPKIGDSSYNGQIEMSYKLSQDLEQLIINTNLGKINKSDKTKKRIIELIKEINPDINDEIDFSKLDFKINQDNVIVKAKDKMYSGQVELTFKTPSQKEIDIDNIKNVWNTYFNGYFRSDSLPSKRTILKTLIKKLDNNIRMNIDWSKSKDVFPKENETLNFIYKDSIIELNVGKFNQAKTKHKYKDNSNTQVTEIGYYLSEKGLFKIDRFNNRTDSVPKKLPEIISDLSFAFVKNKNMTIQGLESWDTYNVTTMYSMFEDAISFNQEIGNWDTSNVTDMGWMFSGAENFNEDINAWDVSNVKNMRYMFSISRNFNQPLDNWNTSNVTDMRGMFEAAGSFNSKIFNAVESVTDMSRMFTHAYNFNQPIGNWNTSQVTNMKGMFEEASNFNQNIYNWNVSLLVNWEDFLLNSGHEKTSWDNLKELLPKKIFKNTQTESWERTRPSKYK</sequence>
<gene>
    <name evidence="2" type="ORF">J2Z63_000702</name>
</gene>
<comment type="caution">
    <text evidence="2">The sequence shown here is derived from an EMBL/GenBank/DDBJ whole genome shotgun (WGS) entry which is preliminary data.</text>
</comment>
<keyword evidence="1" id="KW-0732">Signal</keyword>
<dbReference type="RefSeq" id="WP_307445388.1">
    <property type="nucleotide sequence ID" value="NZ_JAUSWP010000007.1"/>
</dbReference>
<protein>
    <submittedName>
        <fullName evidence="2">Surface protein</fullName>
    </submittedName>
</protein>
<accession>A0ABU0NFA5</accession>
<dbReference type="Proteomes" id="UP001236620">
    <property type="component" value="Unassembled WGS sequence"/>
</dbReference>
<dbReference type="EMBL" id="JAUSWP010000007">
    <property type="protein sequence ID" value="MDQ0568054.1"/>
    <property type="molecule type" value="Genomic_DNA"/>
</dbReference>
<dbReference type="InterPro" id="IPR005046">
    <property type="entry name" value="DUF285"/>
</dbReference>
<dbReference type="Pfam" id="PF03382">
    <property type="entry name" value="DUF285"/>
    <property type="match status" value="2"/>
</dbReference>
<evidence type="ECO:0000256" key="1">
    <source>
        <dbReference type="SAM" id="SignalP"/>
    </source>
</evidence>
<keyword evidence="3" id="KW-1185">Reference proteome</keyword>
<evidence type="ECO:0000313" key="3">
    <source>
        <dbReference type="Proteomes" id="UP001236620"/>
    </source>
</evidence>
<evidence type="ECO:0000313" key="2">
    <source>
        <dbReference type="EMBL" id="MDQ0568054.1"/>
    </source>
</evidence>